<keyword evidence="2" id="KW-0964">Secreted</keyword>
<dbReference type="InterPro" id="IPR050557">
    <property type="entry name" value="RTX_toxin/Mannuronan_C5-epim"/>
</dbReference>
<feature type="domain" description="RapA2 cadherin-like" evidence="4">
    <location>
        <begin position="459"/>
        <end position="520"/>
    </location>
</feature>
<dbReference type="NCBIfam" id="TIGR01965">
    <property type="entry name" value="VCBS_repeat"/>
    <property type="match status" value="3"/>
</dbReference>
<dbReference type="NCBIfam" id="NF012211">
    <property type="entry name" value="tand_rpt_95"/>
    <property type="match status" value="2"/>
</dbReference>
<evidence type="ECO:0008006" key="8">
    <source>
        <dbReference type="Google" id="ProtNLM"/>
    </source>
</evidence>
<protein>
    <recommendedName>
        <fullName evidence="8">Tandem-95 repeat protein</fullName>
    </recommendedName>
</protein>
<evidence type="ECO:0000313" key="7">
    <source>
        <dbReference type="Proteomes" id="UP000628109"/>
    </source>
</evidence>
<dbReference type="InterPro" id="IPR018511">
    <property type="entry name" value="Hemolysin-typ_Ca-bd_CS"/>
</dbReference>
<dbReference type="Proteomes" id="UP000628109">
    <property type="component" value="Unassembled WGS sequence"/>
</dbReference>
<dbReference type="InterPro" id="IPR001343">
    <property type="entry name" value="Hemolysn_Ca-bd"/>
</dbReference>
<comment type="caution">
    <text evidence="6">The sequence shown here is derived from an EMBL/GenBank/DDBJ whole genome shotgun (WGS) entry which is preliminary data.</text>
</comment>
<dbReference type="Pfam" id="PF00353">
    <property type="entry name" value="HemolysinCabind"/>
    <property type="match status" value="3"/>
</dbReference>
<evidence type="ECO:0000256" key="3">
    <source>
        <dbReference type="SAM" id="MobiDB-lite"/>
    </source>
</evidence>
<dbReference type="InterPro" id="IPR019960">
    <property type="entry name" value="T1SS_VCA0849"/>
</dbReference>
<proteinExistence type="predicted"/>
<dbReference type="PANTHER" id="PTHR38340">
    <property type="entry name" value="S-LAYER PROTEIN"/>
    <property type="match status" value="1"/>
</dbReference>
<feature type="domain" description="Cadherin-like" evidence="5">
    <location>
        <begin position="264"/>
        <end position="357"/>
    </location>
</feature>
<dbReference type="InterPro" id="IPR040853">
    <property type="entry name" value="RapA2_cadherin-like"/>
</dbReference>
<keyword evidence="7" id="KW-1185">Reference proteome</keyword>
<dbReference type="PANTHER" id="PTHR38340:SF1">
    <property type="entry name" value="S-LAYER PROTEIN"/>
    <property type="match status" value="1"/>
</dbReference>
<evidence type="ECO:0000256" key="2">
    <source>
        <dbReference type="ARBA" id="ARBA00022525"/>
    </source>
</evidence>
<feature type="domain" description="Cadherin-like" evidence="5">
    <location>
        <begin position="362"/>
        <end position="454"/>
    </location>
</feature>
<dbReference type="Pfam" id="PF17892">
    <property type="entry name" value="Cadherin_5"/>
    <property type="match status" value="2"/>
</dbReference>
<accession>A0ABQ1FEL9</accession>
<dbReference type="Gene3D" id="2.60.40.2810">
    <property type="match status" value="2"/>
</dbReference>
<dbReference type="PRINTS" id="PR00313">
    <property type="entry name" value="CABNDNGRPT"/>
</dbReference>
<dbReference type="NCBIfam" id="TIGR03661">
    <property type="entry name" value="T1SS_VCA0849"/>
    <property type="match status" value="1"/>
</dbReference>
<gene>
    <name evidence="6" type="ORF">GCM10019071_42070</name>
</gene>
<comment type="subcellular location">
    <subcellularLocation>
        <location evidence="1">Secreted</location>
    </subcellularLocation>
</comment>
<dbReference type="EMBL" id="BMDU01000015">
    <property type="protein sequence ID" value="GGA07045.1"/>
    <property type="molecule type" value="Genomic_DNA"/>
</dbReference>
<name>A0ABQ1FEL9_SPHSA</name>
<evidence type="ECO:0000259" key="4">
    <source>
        <dbReference type="Pfam" id="PF17803"/>
    </source>
</evidence>
<reference evidence="7" key="1">
    <citation type="journal article" date="2019" name="Int. J. Syst. Evol. Microbiol.">
        <title>The Global Catalogue of Microorganisms (GCM) 10K type strain sequencing project: providing services to taxonomists for standard genome sequencing and annotation.</title>
        <authorList>
            <consortium name="The Broad Institute Genomics Platform"/>
            <consortium name="The Broad Institute Genome Sequencing Center for Infectious Disease"/>
            <person name="Wu L."/>
            <person name="Ma J."/>
        </authorList>
    </citation>
    <scope>NUCLEOTIDE SEQUENCE [LARGE SCALE GENOMIC DNA]</scope>
    <source>
        <strain evidence="7">CCM 7327</strain>
    </source>
</reference>
<evidence type="ECO:0000259" key="5">
    <source>
        <dbReference type="Pfam" id="PF17892"/>
    </source>
</evidence>
<dbReference type="Gene3D" id="2.150.10.10">
    <property type="entry name" value="Serralysin-like metalloprotease, C-terminal"/>
    <property type="match status" value="2"/>
</dbReference>
<dbReference type="Pfam" id="PF17803">
    <property type="entry name" value="Cadherin_4"/>
    <property type="match status" value="1"/>
</dbReference>
<sequence>MYNTPQAVDDFYSVSEGNATHILTFDVMANDLGGNAKSLYSITDQTDSGAVNYNTSQLITKDTPGGAWEPTERGGSIRINNGKLEYLVSSSLQASIDHLGVGETIVDRVTYTIQLANGTLSVAEATITFVGTNDAPVISLASGDSAATSLDETNSGLSKAGTLTVTDVDTSDKISSVVSGVTVNGPSGGLSNDALKAMLTLSPSSALEANSGDHNNLGWNFNSGTQAFNFLAAGETLTLTYGVQVSDGHGGTDSTNITIIIHGTNDAPVLTAPAATLAPGTEDTGYTISATDLLAGFTDVDGDTLAISGLTADHGTLADNGDGTWTFSPAANYNGLVSLSYNVVDGHGGSTAATQDFVLDAVNDAPALTGMAATLAHGTEDTGYTISATDLLAGFSDVDGDTLAISGLTADHGTLADNGDGTWTFSPAANYNGPVSLSYSVVDGHGGSTAATQGFVLDAVADPALIGGVDTGSVTEDAALTTAQGQLTLSDPDGPTSFTSTSQSGTYGNFSMGSDGLWTYALLNGDADTNALNNGDHPTETFVVQSADGTSHNVVITVNGHSDFAYVAPTIFTGTGDPNDNDSETVTGANAQTGSSGPDTLTGSVNNDKIAGGAGNDIINAGDGNDSQLYGQAGNDTLNGGTGADKLWGGSGDDLLYGYQAPAASSSALDGADDIYGGSGNDQIFGQNSADLIVGGFGADLLTGGTGADTFRYLDVRDTGDTITDFSQAQGDRIDLTALYTAGVNGGVLIFDDALSAAGAVAEGHVGYVYDAGTNVTTVYVGVNAAYGADLEIKLNGNIDLAAGDFLL</sequence>
<dbReference type="SUPFAM" id="SSF51120">
    <property type="entry name" value="beta-Roll"/>
    <property type="match status" value="1"/>
</dbReference>
<evidence type="ECO:0000256" key="1">
    <source>
        <dbReference type="ARBA" id="ARBA00004613"/>
    </source>
</evidence>
<dbReference type="PROSITE" id="PS00330">
    <property type="entry name" value="HEMOLYSIN_CALCIUM"/>
    <property type="match status" value="1"/>
</dbReference>
<organism evidence="6 7">
    <name type="scientific">Sphingobium fuliginis (strain ATCC 27551)</name>
    <dbReference type="NCBI Taxonomy" id="336203"/>
    <lineage>
        <taxon>Bacteria</taxon>
        <taxon>Pseudomonadati</taxon>
        <taxon>Pseudomonadota</taxon>
        <taxon>Alphaproteobacteria</taxon>
        <taxon>Sphingomonadales</taxon>
        <taxon>Sphingomonadaceae</taxon>
        <taxon>Sphingobium</taxon>
    </lineage>
</organism>
<dbReference type="InterPro" id="IPR011049">
    <property type="entry name" value="Serralysin-like_metalloprot_C"/>
</dbReference>
<dbReference type="InterPro" id="IPR041690">
    <property type="entry name" value="Cadherin_5"/>
</dbReference>
<feature type="region of interest" description="Disordered" evidence="3">
    <location>
        <begin position="575"/>
        <end position="603"/>
    </location>
</feature>
<dbReference type="InterPro" id="IPR010221">
    <property type="entry name" value="VCBS_dom"/>
</dbReference>
<evidence type="ECO:0000313" key="6">
    <source>
        <dbReference type="EMBL" id="GGA07045.1"/>
    </source>
</evidence>